<dbReference type="PANTHER" id="PTHR23315:SF79">
    <property type="entry name" value="RING-TYPE E3 UBIQUITIN TRANSFERASE"/>
    <property type="match status" value="1"/>
</dbReference>
<dbReference type="InterPro" id="IPR000225">
    <property type="entry name" value="Armadillo"/>
</dbReference>
<dbReference type="FunFam" id="1.25.10.10:FF:000392">
    <property type="entry name" value="RING-type E3 ubiquitin transferase"/>
    <property type="match status" value="1"/>
</dbReference>
<protein>
    <recommendedName>
        <fullName evidence="3">RING-type E3 ubiquitin transferase</fullName>
        <ecNumber evidence="3">2.3.2.27</ecNumber>
    </recommendedName>
</protein>
<keyword evidence="4" id="KW-0808">Transferase</keyword>
<dbReference type="PANTHER" id="PTHR23315">
    <property type="entry name" value="U BOX DOMAIN-CONTAINING"/>
    <property type="match status" value="1"/>
</dbReference>
<feature type="repeat" description="ARM" evidence="6">
    <location>
        <begin position="310"/>
        <end position="349"/>
    </location>
</feature>
<evidence type="ECO:0000256" key="1">
    <source>
        <dbReference type="ARBA" id="ARBA00000900"/>
    </source>
</evidence>
<dbReference type="PROSITE" id="PS50176">
    <property type="entry name" value="ARM_REPEAT"/>
    <property type="match status" value="2"/>
</dbReference>
<keyword evidence="10" id="KW-1185">Reference proteome</keyword>
<feature type="region of interest" description="Disordered" evidence="7">
    <location>
        <begin position="164"/>
        <end position="206"/>
    </location>
</feature>
<accession>A0A1E5VSB4</accession>
<dbReference type="SMART" id="SM00504">
    <property type="entry name" value="Ubox"/>
    <property type="match status" value="1"/>
</dbReference>
<dbReference type="SUPFAM" id="SSF57850">
    <property type="entry name" value="RING/U-box"/>
    <property type="match status" value="1"/>
</dbReference>
<evidence type="ECO:0000313" key="10">
    <source>
        <dbReference type="Proteomes" id="UP000095767"/>
    </source>
</evidence>
<dbReference type="InterPro" id="IPR011989">
    <property type="entry name" value="ARM-like"/>
</dbReference>
<evidence type="ECO:0000256" key="7">
    <source>
        <dbReference type="SAM" id="MobiDB-lite"/>
    </source>
</evidence>
<organism evidence="9 10">
    <name type="scientific">Dichanthelium oligosanthes</name>
    <dbReference type="NCBI Taxonomy" id="888268"/>
    <lineage>
        <taxon>Eukaryota</taxon>
        <taxon>Viridiplantae</taxon>
        <taxon>Streptophyta</taxon>
        <taxon>Embryophyta</taxon>
        <taxon>Tracheophyta</taxon>
        <taxon>Spermatophyta</taxon>
        <taxon>Magnoliopsida</taxon>
        <taxon>Liliopsida</taxon>
        <taxon>Poales</taxon>
        <taxon>Poaceae</taxon>
        <taxon>PACMAD clade</taxon>
        <taxon>Panicoideae</taxon>
        <taxon>Panicodae</taxon>
        <taxon>Paniceae</taxon>
        <taxon>Dichantheliinae</taxon>
        <taxon>Dichanthelium</taxon>
    </lineage>
</organism>
<feature type="repeat" description="ARM" evidence="6">
    <location>
        <begin position="353"/>
        <end position="397"/>
    </location>
</feature>
<dbReference type="FunFam" id="3.30.40.10:FF:000491">
    <property type="entry name" value="RING-type E3 ubiquitin transferase"/>
    <property type="match status" value="1"/>
</dbReference>
<dbReference type="InterPro" id="IPR016024">
    <property type="entry name" value="ARM-type_fold"/>
</dbReference>
<name>A0A1E5VSB4_9POAL</name>
<dbReference type="PROSITE" id="PS51698">
    <property type="entry name" value="U_BOX"/>
    <property type="match status" value="1"/>
</dbReference>
<dbReference type="OrthoDB" id="7537227at2759"/>
<keyword evidence="5" id="KW-0833">Ubl conjugation pathway</keyword>
<dbReference type="InterPro" id="IPR003613">
    <property type="entry name" value="Ubox_domain"/>
</dbReference>
<dbReference type="InterPro" id="IPR013083">
    <property type="entry name" value="Znf_RING/FYVE/PHD"/>
</dbReference>
<proteinExistence type="predicted"/>
<reference evidence="9 10" key="1">
    <citation type="submission" date="2016-09" db="EMBL/GenBank/DDBJ databases">
        <title>The draft genome of Dichanthelium oligosanthes: A C3 panicoid grass species.</title>
        <authorList>
            <person name="Studer A.J."/>
            <person name="Schnable J.C."/>
            <person name="Brutnell T.P."/>
        </authorList>
    </citation>
    <scope>NUCLEOTIDE SEQUENCE [LARGE SCALE GENOMIC DNA]</scope>
    <source>
        <strain evidence="10">cv. Kellogg 1175</strain>
        <tissue evidence="9">Leaf</tissue>
    </source>
</reference>
<feature type="compositionally biased region" description="Low complexity" evidence="7">
    <location>
        <begin position="164"/>
        <end position="181"/>
    </location>
</feature>
<dbReference type="FunFam" id="1.25.10.10:FF:000285">
    <property type="entry name" value="RING-type E3 ubiquitin transferase"/>
    <property type="match status" value="1"/>
</dbReference>
<evidence type="ECO:0000256" key="4">
    <source>
        <dbReference type="ARBA" id="ARBA00022679"/>
    </source>
</evidence>
<dbReference type="GO" id="GO:0016567">
    <property type="term" value="P:protein ubiquitination"/>
    <property type="evidence" value="ECO:0007669"/>
    <property type="project" value="UniProtKB-UniPathway"/>
</dbReference>
<evidence type="ECO:0000256" key="3">
    <source>
        <dbReference type="ARBA" id="ARBA00012483"/>
    </source>
</evidence>
<dbReference type="SUPFAM" id="SSF48371">
    <property type="entry name" value="ARM repeat"/>
    <property type="match status" value="1"/>
</dbReference>
<dbReference type="UniPathway" id="UPA00143"/>
<dbReference type="SMART" id="SM00185">
    <property type="entry name" value="ARM"/>
    <property type="match status" value="2"/>
</dbReference>
<evidence type="ECO:0000313" key="9">
    <source>
        <dbReference type="EMBL" id="OEL28023.1"/>
    </source>
</evidence>
<dbReference type="Gene3D" id="1.25.10.10">
    <property type="entry name" value="Leucine-rich Repeat Variant"/>
    <property type="match status" value="2"/>
</dbReference>
<evidence type="ECO:0000259" key="8">
    <source>
        <dbReference type="PROSITE" id="PS51698"/>
    </source>
</evidence>
<comment type="catalytic activity">
    <reaction evidence="1">
        <text>S-ubiquitinyl-[E2 ubiquitin-conjugating enzyme]-L-cysteine + [acceptor protein]-L-lysine = [E2 ubiquitin-conjugating enzyme]-L-cysteine + N(6)-ubiquitinyl-[acceptor protein]-L-lysine.</text>
        <dbReference type="EC" id="2.3.2.27"/>
    </reaction>
</comment>
<dbReference type="STRING" id="888268.A0A1E5VSB4"/>
<feature type="compositionally biased region" description="Low complexity" evidence="7">
    <location>
        <begin position="23"/>
        <end position="39"/>
    </location>
</feature>
<dbReference type="EMBL" id="LWDX02031050">
    <property type="protein sequence ID" value="OEL28023.1"/>
    <property type="molecule type" value="Genomic_DNA"/>
</dbReference>
<comment type="caution">
    <text evidence="9">The sequence shown here is derived from an EMBL/GenBank/DDBJ whole genome shotgun (WGS) entry which is preliminary data.</text>
</comment>
<dbReference type="Pfam" id="PF04564">
    <property type="entry name" value="U-box"/>
    <property type="match status" value="1"/>
</dbReference>
<dbReference type="Gene3D" id="3.30.40.10">
    <property type="entry name" value="Zinc/RING finger domain, C3HC4 (zinc finger)"/>
    <property type="match status" value="1"/>
</dbReference>
<comment type="pathway">
    <text evidence="2">Protein modification; protein ubiquitination.</text>
</comment>
<feature type="domain" description="U-box" evidence="8">
    <location>
        <begin position="51"/>
        <end position="123"/>
    </location>
</feature>
<dbReference type="EC" id="2.3.2.27" evidence="3"/>
<evidence type="ECO:0000256" key="2">
    <source>
        <dbReference type="ARBA" id="ARBA00004906"/>
    </source>
</evidence>
<feature type="region of interest" description="Disordered" evidence="7">
    <location>
        <begin position="18"/>
        <end position="39"/>
    </location>
</feature>
<evidence type="ECO:0000256" key="5">
    <source>
        <dbReference type="ARBA" id="ARBA00022786"/>
    </source>
</evidence>
<sequence length="574" mass="58959">MGAARPRRWKLPFHRASAAVPGSAPCSPSSRSSAAPAPASPARSEAWAAEAVPEEFLCTISGALMADPVILPSGMTYERACLQACAELAFLPPGVEPGGAGTLIPNSALKAAIGTWCARAGRAVPAPPSAQAAREAVLRAMPVAAKSVRTTTRRAALLAAASSSNSSYSSPASTSSYGSSSEITPAEEEDGGSARPVKEEAPPPQARIVREVEVVEAEAAAPVDPLQDEVVAKVLDADEDGAVATAMSALREATRESAERRRALCTPCLLGALRRVLLLPRHAAARVDAAATLVNLSLEPANKVRIVRAGAVPALVEVLRSGASAPEAREHAAGALFGLALNEDNRAAIGVLGAVPPLLDLLTSPAHPPRARRDAGMALYHLSLAAVNQSKVARFPGAPKALLAVASGAAEPGPIRRLALMVACNVAACAEGRAALMDAGAVASVAGILDDAGTRSGGGTADLEEWCVSAMYAMSRGSLRFRGLARAAGADRALRRVVADEGGGVRREMARKTLRAMRGDLDDEDAEYNDLTGSSLEGGDGEDCGGSIVSDGLMSFRRRQRELGVSSCGNTAEF</sequence>
<dbReference type="GO" id="GO:0061630">
    <property type="term" value="F:ubiquitin protein ligase activity"/>
    <property type="evidence" value="ECO:0007669"/>
    <property type="project" value="UniProtKB-EC"/>
</dbReference>
<dbReference type="AlphaFoldDB" id="A0A1E5VSB4"/>
<gene>
    <name evidence="9" type="ORF">BAE44_0010957</name>
</gene>
<dbReference type="Proteomes" id="UP000095767">
    <property type="component" value="Unassembled WGS sequence"/>
</dbReference>
<evidence type="ECO:0000256" key="6">
    <source>
        <dbReference type="PROSITE-ProRule" id="PRU00259"/>
    </source>
</evidence>